<evidence type="ECO:0000313" key="3">
    <source>
        <dbReference type="Proteomes" id="UP000252015"/>
    </source>
</evidence>
<organism evidence="2 3">
    <name type="scientific">Mycobacterium shimoidei</name>
    <dbReference type="NCBI Taxonomy" id="29313"/>
    <lineage>
        <taxon>Bacteria</taxon>
        <taxon>Bacillati</taxon>
        <taxon>Actinomycetota</taxon>
        <taxon>Actinomycetes</taxon>
        <taxon>Mycobacteriales</taxon>
        <taxon>Mycobacteriaceae</taxon>
        <taxon>Mycobacterium</taxon>
    </lineage>
</organism>
<evidence type="ECO:0000313" key="2">
    <source>
        <dbReference type="EMBL" id="SRX96212.1"/>
    </source>
</evidence>
<proteinExistence type="predicted"/>
<reference evidence="2 3" key="1">
    <citation type="submission" date="2018-05" db="EMBL/GenBank/DDBJ databases">
        <authorList>
            <consortium name="IHU Genomes"/>
        </authorList>
    </citation>
    <scope>NUCLEOTIDE SEQUENCE [LARGE SCALE GENOMIC DNA]</scope>
    <source>
        <strain evidence="2 3">P7336</strain>
    </source>
</reference>
<dbReference type="AlphaFoldDB" id="A0A375Z517"/>
<protein>
    <submittedName>
        <fullName evidence="2">Uncharacterized protein</fullName>
    </submittedName>
</protein>
<gene>
    <name evidence="2" type="ORF">MSP7336_04488</name>
</gene>
<evidence type="ECO:0000256" key="1">
    <source>
        <dbReference type="SAM" id="MobiDB-lite"/>
    </source>
</evidence>
<dbReference type="EMBL" id="UEGW01000001">
    <property type="protein sequence ID" value="SRX96212.1"/>
    <property type="molecule type" value="Genomic_DNA"/>
</dbReference>
<keyword evidence="3" id="KW-1185">Reference proteome</keyword>
<feature type="region of interest" description="Disordered" evidence="1">
    <location>
        <begin position="1"/>
        <end position="27"/>
    </location>
</feature>
<name>A0A375Z517_MYCSH</name>
<dbReference type="Proteomes" id="UP000252015">
    <property type="component" value="Unassembled WGS sequence"/>
</dbReference>
<accession>A0A375Z517</accession>
<sequence length="66" mass="7385">MTIHPTRRQPLPQQWIRRRQGDGKEPGHAYCSHEAAGAIGVVNDPELPEPWFADAIASDNQTTDHL</sequence>
<dbReference type="RefSeq" id="WP_198167774.1">
    <property type="nucleotide sequence ID" value="NZ_JACKUN010000010.1"/>
</dbReference>